<evidence type="ECO:0000313" key="3">
    <source>
        <dbReference type="Proteomes" id="UP000012960"/>
    </source>
</evidence>
<dbReference type="EnsemblPlants" id="Ma02_t00050.1">
    <property type="protein sequence ID" value="Ma02_p00050.1"/>
    <property type="gene ID" value="Ma02_g00050"/>
</dbReference>
<evidence type="ECO:0000313" key="2">
    <source>
        <dbReference type="EnsemblPlants" id="Ma02_p00050.1"/>
    </source>
</evidence>
<dbReference type="EMBL" id="HG996467">
    <property type="protein sequence ID" value="CAG1860729.1"/>
    <property type="molecule type" value="Genomic_DNA"/>
</dbReference>
<evidence type="ECO:0000313" key="1">
    <source>
        <dbReference type="EMBL" id="CAG1860729.1"/>
    </source>
</evidence>
<dbReference type="PANTHER" id="PTHR35488">
    <property type="entry name" value="OS05G0358900 PROTEIN-RELATED"/>
    <property type="match status" value="1"/>
</dbReference>
<reference evidence="2" key="2">
    <citation type="submission" date="2021-05" db="UniProtKB">
        <authorList>
            <consortium name="EnsemblPlants"/>
        </authorList>
    </citation>
    <scope>IDENTIFICATION</scope>
    <source>
        <strain evidence="2">subsp. malaccensis</strain>
    </source>
</reference>
<protein>
    <submittedName>
        <fullName evidence="1">(wild Malaysian banana) hypothetical protein</fullName>
    </submittedName>
</protein>
<organism evidence="2 3">
    <name type="scientific">Musa acuminata subsp. malaccensis</name>
    <name type="common">Wild banana</name>
    <name type="synonym">Musa malaccensis</name>
    <dbReference type="NCBI Taxonomy" id="214687"/>
    <lineage>
        <taxon>Eukaryota</taxon>
        <taxon>Viridiplantae</taxon>
        <taxon>Streptophyta</taxon>
        <taxon>Embryophyta</taxon>
        <taxon>Tracheophyta</taxon>
        <taxon>Spermatophyta</taxon>
        <taxon>Magnoliopsida</taxon>
        <taxon>Liliopsida</taxon>
        <taxon>Zingiberales</taxon>
        <taxon>Musaceae</taxon>
        <taxon>Musa</taxon>
    </lineage>
</organism>
<keyword evidence="3" id="KW-1185">Reference proteome</keyword>
<dbReference type="Proteomes" id="UP000012960">
    <property type="component" value="Unplaced"/>
</dbReference>
<dbReference type="InParanoid" id="A0A804HXN6"/>
<dbReference type="OrthoDB" id="1913474at2759"/>
<dbReference type="AlphaFoldDB" id="A0A804HXN6"/>
<dbReference type="KEGG" id="mus:104000930"/>
<proteinExistence type="predicted"/>
<sequence>MNGTPFFPMKLEVSHDSDYLQEASEEARRHSKRRCPRSLDSLHYKLQKPISKDDAKSKKRRCGWWKSALLFWRRLEDCASDEHHLHRRSHAHSAAVLGPIYATESGVVVGRRTRRPSSGLLTAAEVGSEASRLAYLSLTDMSANDGSRVAPNAAVRPALPVYLVT</sequence>
<name>A0A804HXN6_MUSAM</name>
<dbReference type="PANTHER" id="PTHR35488:SF2">
    <property type="entry name" value="OS05G0358900 PROTEIN"/>
    <property type="match status" value="1"/>
</dbReference>
<dbReference type="Gramene" id="Ma02_t00050.1">
    <property type="protein sequence ID" value="Ma02_p00050.1"/>
    <property type="gene ID" value="Ma02_g00050"/>
</dbReference>
<gene>
    <name evidence="1" type="ORF">GSMUA_56230.1</name>
</gene>
<reference evidence="1" key="1">
    <citation type="submission" date="2021-03" db="EMBL/GenBank/DDBJ databases">
        <authorList>
            <consortium name="Genoscope - CEA"/>
            <person name="William W."/>
        </authorList>
    </citation>
    <scope>NUCLEOTIDE SEQUENCE</scope>
    <source>
        <strain evidence="1">Doubled-haploid Pahang</strain>
    </source>
</reference>
<dbReference type="OMA" id="RRTHHHS"/>
<accession>A0A804HXN6</accession>